<evidence type="ECO:0000256" key="5">
    <source>
        <dbReference type="ARBA" id="ARBA00023136"/>
    </source>
</evidence>
<feature type="transmembrane region" description="Helical" evidence="6">
    <location>
        <begin position="313"/>
        <end position="337"/>
    </location>
</feature>
<evidence type="ECO:0000256" key="3">
    <source>
        <dbReference type="ARBA" id="ARBA00022692"/>
    </source>
</evidence>
<keyword evidence="9" id="KW-1185">Reference proteome</keyword>
<evidence type="ECO:0000259" key="7">
    <source>
        <dbReference type="PROSITE" id="PS50850"/>
    </source>
</evidence>
<reference evidence="8" key="1">
    <citation type="submission" date="2019-09" db="EMBL/GenBank/DDBJ databases">
        <authorList>
            <person name="Teo W.F.A."/>
            <person name="Duangmal K."/>
        </authorList>
    </citation>
    <scope>NUCLEOTIDE SEQUENCE [LARGE SCALE GENOMIC DNA]</scope>
    <source>
        <strain evidence="8">K81G1</strain>
    </source>
</reference>
<dbReference type="Gene3D" id="1.20.1720.10">
    <property type="entry name" value="Multidrug resistance protein D"/>
    <property type="match status" value="1"/>
</dbReference>
<dbReference type="Pfam" id="PF07690">
    <property type="entry name" value="MFS_1"/>
    <property type="match status" value="1"/>
</dbReference>
<sequence length="420" mass="42674">MVRPIGSRGRASGRPALFALVTCAVVAPLATDLYLPGLTSFAADLGGGAVAAQASLTTFLISFSIGFLVWGPLSDRVGRRRLLIGGGLVFVVATAFCALAPSLPVFLVARAVQGLFGGAPTALSRAVVSDVYRGREAAAKFASLAIFGTAAPVLAPAIGTVVLLLGGDWRAMFWCVTAFGLVMVVATVLSIPETRSLHDESDHDRLSTRAAARVLVKMPVYRLACGITITISAVFFSYLGASESISVGFFGMAAANYGTLVTVNALSGSLVAIAYRTYFIRRMSTVAALRLGALVNFAGASVALAGMVSNLSWLAWSGFFGLLAGNAIVFPTLVYLAQTAGASIGAGGTAAAGSGVAQFLIGAAIGQFAVSASSGGSPSVLGGILAAISLLGVVYAFVTRAPRSGHLARIGVSTSPAGRR</sequence>
<feature type="domain" description="Major facilitator superfamily (MFS) profile" evidence="7">
    <location>
        <begin position="16"/>
        <end position="404"/>
    </location>
</feature>
<comment type="caution">
    <text evidence="8">The sequence shown here is derived from an EMBL/GenBank/DDBJ whole genome shotgun (WGS) entry which is preliminary data.</text>
</comment>
<feature type="transmembrane region" description="Helical" evidence="6">
    <location>
        <begin position="247"/>
        <end position="275"/>
    </location>
</feature>
<feature type="transmembrane region" description="Helical" evidence="6">
    <location>
        <begin position="140"/>
        <end position="165"/>
    </location>
</feature>
<feature type="transmembrane region" description="Helical" evidence="6">
    <location>
        <begin position="349"/>
        <end position="370"/>
    </location>
</feature>
<name>A0A5N0V6D5_9PSEU</name>
<dbReference type="InterPro" id="IPR020846">
    <property type="entry name" value="MFS_dom"/>
</dbReference>
<evidence type="ECO:0000313" key="8">
    <source>
        <dbReference type="EMBL" id="KAA9160733.1"/>
    </source>
</evidence>
<dbReference type="GO" id="GO:0005886">
    <property type="term" value="C:plasma membrane"/>
    <property type="evidence" value="ECO:0007669"/>
    <property type="project" value="UniProtKB-SubCell"/>
</dbReference>
<keyword evidence="5 6" id="KW-0472">Membrane</keyword>
<dbReference type="InterPro" id="IPR036259">
    <property type="entry name" value="MFS_trans_sf"/>
</dbReference>
<gene>
    <name evidence="8" type="ORF">FPZ12_016445</name>
</gene>
<feature type="transmembrane region" description="Helical" evidence="6">
    <location>
        <begin position="107"/>
        <end position="128"/>
    </location>
</feature>
<comment type="subcellular location">
    <subcellularLocation>
        <location evidence="1">Cell membrane</location>
        <topology evidence="1">Multi-pass membrane protein</topology>
    </subcellularLocation>
</comment>
<dbReference type="GO" id="GO:0022857">
    <property type="term" value="F:transmembrane transporter activity"/>
    <property type="evidence" value="ECO:0007669"/>
    <property type="project" value="InterPro"/>
</dbReference>
<feature type="transmembrane region" description="Helical" evidence="6">
    <location>
        <begin position="50"/>
        <end position="70"/>
    </location>
</feature>
<feature type="transmembrane region" description="Helical" evidence="6">
    <location>
        <begin position="12"/>
        <end position="30"/>
    </location>
</feature>
<dbReference type="PROSITE" id="PS50850">
    <property type="entry name" value="MFS"/>
    <property type="match status" value="1"/>
</dbReference>
<dbReference type="SUPFAM" id="SSF103473">
    <property type="entry name" value="MFS general substrate transporter"/>
    <property type="match status" value="1"/>
</dbReference>
<dbReference type="RefSeq" id="WP_144748084.1">
    <property type="nucleotide sequence ID" value="NZ_VMNW02000020.1"/>
</dbReference>
<evidence type="ECO:0000256" key="6">
    <source>
        <dbReference type="SAM" id="Phobius"/>
    </source>
</evidence>
<proteinExistence type="predicted"/>
<evidence type="ECO:0000256" key="4">
    <source>
        <dbReference type="ARBA" id="ARBA00022989"/>
    </source>
</evidence>
<dbReference type="OrthoDB" id="9781469at2"/>
<dbReference type="PANTHER" id="PTHR23502">
    <property type="entry name" value="MAJOR FACILITATOR SUPERFAMILY"/>
    <property type="match status" value="1"/>
</dbReference>
<dbReference type="GO" id="GO:1990961">
    <property type="term" value="P:xenobiotic detoxification by transmembrane export across the plasma membrane"/>
    <property type="evidence" value="ECO:0007669"/>
    <property type="project" value="TreeGrafter"/>
</dbReference>
<protein>
    <submittedName>
        <fullName evidence="8">Multidrug effflux MFS transporter</fullName>
    </submittedName>
</protein>
<evidence type="ECO:0000256" key="1">
    <source>
        <dbReference type="ARBA" id="ARBA00004651"/>
    </source>
</evidence>
<dbReference type="AlphaFoldDB" id="A0A5N0V6D5"/>
<evidence type="ECO:0000256" key="2">
    <source>
        <dbReference type="ARBA" id="ARBA00022448"/>
    </source>
</evidence>
<feature type="transmembrane region" description="Helical" evidence="6">
    <location>
        <begin position="171"/>
        <end position="191"/>
    </location>
</feature>
<accession>A0A5N0V6D5</accession>
<dbReference type="Proteomes" id="UP000319769">
    <property type="component" value="Unassembled WGS sequence"/>
</dbReference>
<feature type="transmembrane region" description="Helical" evidence="6">
    <location>
        <begin position="220"/>
        <end position="241"/>
    </location>
</feature>
<keyword evidence="4 6" id="KW-1133">Transmembrane helix</keyword>
<organism evidence="8 9">
    <name type="scientific">Amycolatopsis acidicola</name>
    <dbReference type="NCBI Taxonomy" id="2596893"/>
    <lineage>
        <taxon>Bacteria</taxon>
        <taxon>Bacillati</taxon>
        <taxon>Actinomycetota</taxon>
        <taxon>Actinomycetes</taxon>
        <taxon>Pseudonocardiales</taxon>
        <taxon>Pseudonocardiaceae</taxon>
        <taxon>Amycolatopsis</taxon>
    </lineage>
</organism>
<dbReference type="PANTHER" id="PTHR23502:SF132">
    <property type="entry name" value="POLYAMINE TRANSPORTER 2-RELATED"/>
    <property type="match status" value="1"/>
</dbReference>
<dbReference type="EMBL" id="VMNW02000020">
    <property type="protein sequence ID" value="KAA9160733.1"/>
    <property type="molecule type" value="Genomic_DNA"/>
</dbReference>
<dbReference type="InterPro" id="IPR011701">
    <property type="entry name" value="MFS"/>
</dbReference>
<feature type="transmembrane region" description="Helical" evidence="6">
    <location>
        <begin position="82"/>
        <end position="101"/>
    </location>
</feature>
<feature type="transmembrane region" description="Helical" evidence="6">
    <location>
        <begin position="376"/>
        <end position="398"/>
    </location>
</feature>
<feature type="transmembrane region" description="Helical" evidence="6">
    <location>
        <begin position="287"/>
        <end position="307"/>
    </location>
</feature>
<evidence type="ECO:0000313" key="9">
    <source>
        <dbReference type="Proteomes" id="UP000319769"/>
    </source>
</evidence>
<keyword evidence="3 6" id="KW-0812">Transmembrane</keyword>
<keyword evidence="2" id="KW-0813">Transport</keyword>